<proteinExistence type="predicted"/>
<dbReference type="PANTHER" id="PTHR19848:SF8">
    <property type="entry name" value="F-BOX AND WD REPEAT DOMAIN CONTAINING 7"/>
    <property type="match status" value="1"/>
</dbReference>
<name>A0ABS2AQG8_9ACTN</name>
<dbReference type="SMART" id="SM00320">
    <property type="entry name" value="WD40"/>
    <property type="match status" value="12"/>
</dbReference>
<dbReference type="InterPro" id="IPR027417">
    <property type="entry name" value="P-loop_NTPase"/>
</dbReference>
<dbReference type="PROSITE" id="PS50294">
    <property type="entry name" value="WD_REPEATS_REGION"/>
    <property type="match status" value="3"/>
</dbReference>
<reference evidence="5 6" key="1">
    <citation type="submission" date="2021-01" db="EMBL/GenBank/DDBJ databases">
        <title>Actinoplanes sp. nov. LDG1-06 isolated from lichen.</title>
        <authorList>
            <person name="Saeng-In P."/>
            <person name="Phongsopitanun W."/>
            <person name="Kanchanasin P."/>
            <person name="Yuki M."/>
            <person name="Kudo T."/>
            <person name="Ohkuma M."/>
            <person name="Tanasupawat S."/>
        </authorList>
    </citation>
    <scope>NUCLEOTIDE SEQUENCE [LARGE SCALE GENOMIC DNA]</scope>
    <source>
        <strain evidence="5 6">LDG1-06</strain>
    </source>
</reference>
<dbReference type="PROSITE" id="PS50082">
    <property type="entry name" value="WD_REPEATS_2"/>
    <property type="match status" value="6"/>
</dbReference>
<keyword evidence="2" id="KW-0677">Repeat</keyword>
<dbReference type="InterPro" id="IPR020472">
    <property type="entry name" value="WD40_PAC1"/>
</dbReference>
<evidence type="ECO:0000256" key="1">
    <source>
        <dbReference type="ARBA" id="ARBA00022574"/>
    </source>
</evidence>
<feature type="domain" description="Novel STAND NTPase 1" evidence="4">
    <location>
        <begin position="153"/>
        <end position="292"/>
    </location>
</feature>
<feature type="repeat" description="WD" evidence="3">
    <location>
        <begin position="824"/>
        <end position="857"/>
    </location>
</feature>
<dbReference type="InterPro" id="IPR049052">
    <property type="entry name" value="nSTAND1"/>
</dbReference>
<feature type="repeat" description="WD" evidence="3">
    <location>
        <begin position="1177"/>
        <end position="1220"/>
    </location>
</feature>
<dbReference type="Pfam" id="PF20703">
    <property type="entry name" value="nSTAND1"/>
    <property type="match status" value="1"/>
</dbReference>
<dbReference type="InterPro" id="IPR036322">
    <property type="entry name" value="WD40_repeat_dom_sf"/>
</dbReference>
<dbReference type="InterPro" id="IPR001680">
    <property type="entry name" value="WD40_rpt"/>
</dbReference>
<dbReference type="CDD" id="cd00200">
    <property type="entry name" value="WD40"/>
    <property type="match status" value="1"/>
</dbReference>
<evidence type="ECO:0000256" key="2">
    <source>
        <dbReference type="ARBA" id="ARBA00022737"/>
    </source>
</evidence>
<gene>
    <name evidence="5" type="ORF">JIG36_41765</name>
</gene>
<evidence type="ECO:0000259" key="4">
    <source>
        <dbReference type="Pfam" id="PF20703"/>
    </source>
</evidence>
<organism evidence="5 6">
    <name type="scientific">Paractinoplanes ovalisporus</name>
    <dbReference type="NCBI Taxonomy" id="2810368"/>
    <lineage>
        <taxon>Bacteria</taxon>
        <taxon>Bacillati</taxon>
        <taxon>Actinomycetota</taxon>
        <taxon>Actinomycetes</taxon>
        <taxon>Micromonosporales</taxon>
        <taxon>Micromonosporaceae</taxon>
        <taxon>Paractinoplanes</taxon>
    </lineage>
</organism>
<feature type="repeat" description="WD" evidence="3">
    <location>
        <begin position="736"/>
        <end position="770"/>
    </location>
</feature>
<dbReference type="RefSeq" id="WP_307873129.1">
    <property type="nucleotide sequence ID" value="NZ_JAENHP010000023.1"/>
</dbReference>
<dbReference type="InterPro" id="IPR015943">
    <property type="entry name" value="WD40/YVTN_repeat-like_dom_sf"/>
</dbReference>
<sequence>MGSEVERSAHPPEAQLPAVHTREEFVDLLGQLSESHGGTQPVRVIALASKRAGHEISPTTVHNIITGVTAPTRASLVGFLYGCGIPEVSHEPWLAKHRALYPTKAEQRRAATARARSRPVDRPWPMVGAGGSDARAHFTARANGYRSRALGGDLFRGRSAAVEAVCSWLTRPDPPGTPIVVTGQPGAGKSAVLARACLQLEERRRWAGVGIHARGATSADVVAAVASAAGAPGADSADALLDALDTDEDSPSLLVAVDALDEVSILAERRAITQLLVELARLPTVRVAIATRPLSSGDRYGMGALLPALGVLGPDDRHLVDLDTDEYFEIGGLRDFAAAVLAQEGARHPGPPGAAWVSYRADPVSASRLSDVVARRADRNYLVAALAATHLSGRADVVDADAPGFDENTVPSTVGEAITKYLEILPEGRQALTVAMLTALAYSHGDGIHDSRWIAFTRALRYEVSQLDIDTLRNSPAADYLLQTNNDATGTVTRLFHQALVDDLVRRRPDRRSDNRALFETLLPSSPTGWSGADEYCCSHAGQHSAAAGTLTRLLLDIEYLLVADLDRLLPLLPAQPDAHVAPIVGVLRNCHHRARVLPADRRAGLFSVDAASVGLEDLRNQLATIGAARRRVRWSHDRGQLHQQIATGLRSVVGLAVGRLAGNDVIVAVSRAEGQVRIWNSTGQVIGEFVAWHAYGGVTALAMGRLGDRDVIATAGSDNAARIWTTTGQQIMEPLTGHMEKLTAIAIGGLGGRDVVVTASTDYTARIWDRSGALVSPPLTGHRGSLTSVAIGRLGKHEVVATASKDGTVRLWNSRGEPVGTPLAGHSGAVLSVTIGQLDGRDVVVTAGADRSVRIWGNASSRRPSCRPLTGHTNRVLGTAVGRHGDNDVIVSAGIDGTVRIWDDSGRSIGQPLAAHRRAVPAVAVGRLDGRDVVVSAGADRAVRIWENVGRSLGTPLVGPKNRVLAMAAGRVGERDVVVTAEAGSVRFWDNAGRPSAEPQFNVTGDIIAIAVDQTSADGGAVIVGADGFGRTRMWDADGRSVGQTPAVRASWLSAGPAVVGLGIDGPLVGIQNYSAFTVKDLRSGTVVGEVNLGGHRETTVVLGRLGDRNVVAAPSDNVVRWWDLNGQSQGILKSSHRAEVTGLTIGRLLRRDVIVSAGSDAVQVFDSNGRRLARISGHRRVVTALAAATGGGRDLIAFACDDCSLRVWDVQAREYDTLDLLDQVISIAILPDGALCAATTTGLCFWNAPRP</sequence>
<dbReference type="EMBL" id="JAENHP010000023">
    <property type="protein sequence ID" value="MBM2622051.1"/>
    <property type="molecule type" value="Genomic_DNA"/>
</dbReference>
<keyword evidence="6" id="KW-1185">Reference proteome</keyword>
<dbReference type="Gene3D" id="2.130.10.10">
    <property type="entry name" value="YVTN repeat-like/Quinoprotein amine dehydrogenase"/>
    <property type="match status" value="4"/>
</dbReference>
<dbReference type="SUPFAM" id="SSF52540">
    <property type="entry name" value="P-loop containing nucleoside triphosphate hydrolases"/>
    <property type="match status" value="1"/>
</dbReference>
<feature type="repeat" description="WD" evidence="3">
    <location>
        <begin position="870"/>
        <end position="904"/>
    </location>
</feature>
<comment type="caution">
    <text evidence="5">The sequence shown here is derived from an EMBL/GenBank/DDBJ whole genome shotgun (WGS) entry which is preliminary data.</text>
</comment>
<evidence type="ECO:0000313" key="6">
    <source>
        <dbReference type="Proteomes" id="UP000632138"/>
    </source>
</evidence>
<feature type="repeat" description="WD" evidence="3">
    <location>
        <begin position="780"/>
        <end position="814"/>
    </location>
</feature>
<accession>A0ABS2AQG8</accession>
<keyword evidence="1 3" id="KW-0853">WD repeat</keyword>
<feature type="repeat" description="WD" evidence="3">
    <location>
        <begin position="914"/>
        <end position="948"/>
    </location>
</feature>
<evidence type="ECO:0000256" key="3">
    <source>
        <dbReference type="PROSITE-ProRule" id="PRU00221"/>
    </source>
</evidence>
<protein>
    <recommendedName>
        <fullName evidence="4">Novel STAND NTPase 1 domain-containing protein</fullName>
    </recommendedName>
</protein>
<dbReference type="Pfam" id="PF00400">
    <property type="entry name" value="WD40"/>
    <property type="match status" value="4"/>
</dbReference>
<evidence type="ECO:0000313" key="5">
    <source>
        <dbReference type="EMBL" id="MBM2622051.1"/>
    </source>
</evidence>
<dbReference type="PRINTS" id="PR00320">
    <property type="entry name" value="GPROTEINBRPT"/>
</dbReference>
<dbReference type="SUPFAM" id="SSF101908">
    <property type="entry name" value="Putative isomerase YbhE"/>
    <property type="match status" value="1"/>
</dbReference>
<dbReference type="PANTHER" id="PTHR19848">
    <property type="entry name" value="WD40 REPEAT PROTEIN"/>
    <property type="match status" value="1"/>
</dbReference>
<dbReference type="Proteomes" id="UP000632138">
    <property type="component" value="Unassembled WGS sequence"/>
</dbReference>
<dbReference type="SUPFAM" id="SSF50978">
    <property type="entry name" value="WD40 repeat-like"/>
    <property type="match status" value="2"/>
</dbReference>